<keyword evidence="3" id="KW-0732">Signal</keyword>
<feature type="domain" description="Calcineurin-like phosphoesterase" evidence="4">
    <location>
        <begin position="33"/>
        <end position="263"/>
    </location>
</feature>
<dbReference type="VEuPathDB" id="TriTrypDB:C4B63_10g478"/>
<dbReference type="VEuPathDB" id="TriTrypDB:TcCLB.508409.329"/>
<comment type="caution">
    <text evidence="5">The sequence shown here is derived from an EMBL/GenBank/DDBJ whole genome shotgun (WGS) entry which is preliminary data.</text>
</comment>
<keyword evidence="2" id="KW-0812">Transmembrane</keyword>
<gene>
    <name evidence="5" type="ORF">C4B63_10g478</name>
</gene>
<dbReference type="VEuPathDB" id="TriTrypDB:C3747_47g107"/>
<dbReference type="VEuPathDB" id="TriTrypDB:TcCLB.508075.14"/>
<feature type="region of interest" description="Disordered" evidence="1">
    <location>
        <begin position="323"/>
        <end position="360"/>
    </location>
</feature>
<dbReference type="VEuPathDB" id="TriTrypDB:TCDM_02995"/>
<dbReference type="PANTHER" id="PTHR46546">
    <property type="entry name" value="SHEWANELLA-LIKE PROTEIN PHOSPHATASE 1"/>
    <property type="match status" value="1"/>
</dbReference>
<evidence type="ECO:0000313" key="6">
    <source>
        <dbReference type="Proteomes" id="UP000246121"/>
    </source>
</evidence>
<evidence type="ECO:0000256" key="1">
    <source>
        <dbReference type="SAM" id="MobiDB-lite"/>
    </source>
</evidence>
<evidence type="ECO:0000259" key="4">
    <source>
        <dbReference type="Pfam" id="PF00149"/>
    </source>
</evidence>
<dbReference type="VEuPathDB" id="TriTrypDB:ECC02_005517"/>
<dbReference type="InterPro" id="IPR029052">
    <property type="entry name" value="Metallo-depent_PP-like"/>
</dbReference>
<feature type="transmembrane region" description="Helical" evidence="2">
    <location>
        <begin position="372"/>
        <end position="397"/>
    </location>
</feature>
<sequence length="413" mass="45609">MRGASLLLLFGAAAYFVTLLHVEAVKVRGTEPRLVAFGDIHGDVFRCRQILQLANITDTEDRWIAGSSIVVQLGDIADRGLHPHEIYDLFASLERQAMRAGGEFIFLVGNHELMNILGIFYYVHPDVMSAFGGEEAYAAAFGPEGPYGLYILQHPVAVVREGVVFAHAGITPEYAAKGVEGINAELMNGFRGERDLLLEGDAKGDGVHTLSNSSSPLWSRAVLDEAKRGNCSLLMESLRLLSVHELASGRPPVRVMVGGHTVQEGGVMAVECNGSLVGADVGLSRFFSSYGGYVAYVEFVLDDSDPPRRIAVPQYPFGRAVRPPTPPLLKDPMRPPRRMPDNWQPPSVRGEKGEGKWHRAVKRRTKRGDDGLLHVSVQTLCFFISVLAFFLVCVVRLRRRRVANGRHRSWWKL</sequence>
<dbReference type="EMBL" id="PRFA01000010">
    <property type="protein sequence ID" value="PWU98977.1"/>
    <property type="molecule type" value="Genomic_DNA"/>
</dbReference>
<protein>
    <recommendedName>
        <fullName evidence="4">Calcineurin-like phosphoesterase domain-containing protein</fullName>
    </recommendedName>
</protein>
<accession>A0A2V2VRC5</accession>
<dbReference type="InterPro" id="IPR004843">
    <property type="entry name" value="Calcineurin-like_PHP"/>
</dbReference>
<dbReference type="PANTHER" id="PTHR46546:SF4">
    <property type="entry name" value="SHEWANELLA-LIKE PROTEIN PHOSPHATASE 1"/>
    <property type="match status" value="1"/>
</dbReference>
<reference evidence="5 6" key="1">
    <citation type="journal article" date="2018" name="Microb. Genom.">
        <title>Expanding an expanded genome: long-read sequencing of Trypanosoma cruzi.</title>
        <authorList>
            <person name="Berna L."/>
            <person name="Rodriguez M."/>
            <person name="Chiribao M.L."/>
            <person name="Parodi-Talice A."/>
            <person name="Pita S."/>
            <person name="Rijo G."/>
            <person name="Alvarez-Valin F."/>
            <person name="Robello C."/>
        </authorList>
    </citation>
    <scope>NUCLEOTIDE SEQUENCE [LARGE SCALE GENOMIC DNA]</scope>
    <source>
        <strain evidence="5 6">Dm28c</strain>
    </source>
</reference>
<name>A0A2V2VRC5_TRYCR</name>
<dbReference type="AlphaFoldDB" id="A0A2V2VRC5"/>
<dbReference type="VEuPathDB" id="TriTrypDB:Tc_MARK_3032"/>
<dbReference type="VEuPathDB" id="TriTrypDB:TcBrA4_0127670"/>
<dbReference type="InterPro" id="IPR041787">
    <property type="entry name" value="MPP_Shelphs"/>
</dbReference>
<feature type="chain" id="PRO_5015927933" description="Calcineurin-like phosphoesterase domain-containing protein" evidence="3">
    <location>
        <begin position="25"/>
        <end position="413"/>
    </location>
</feature>
<dbReference type="VEuPathDB" id="TriTrypDB:TcG_01522"/>
<dbReference type="Proteomes" id="UP000246121">
    <property type="component" value="Unassembled WGS sequence"/>
</dbReference>
<evidence type="ECO:0000256" key="3">
    <source>
        <dbReference type="SAM" id="SignalP"/>
    </source>
</evidence>
<feature type="compositionally biased region" description="Basic and acidic residues" evidence="1">
    <location>
        <begin position="331"/>
        <end position="340"/>
    </location>
</feature>
<dbReference type="Gene3D" id="3.60.21.10">
    <property type="match status" value="1"/>
</dbReference>
<dbReference type="SUPFAM" id="SSF56300">
    <property type="entry name" value="Metallo-dependent phosphatases"/>
    <property type="match status" value="1"/>
</dbReference>
<dbReference type="VEuPathDB" id="TriTrypDB:BCY84_14993"/>
<keyword evidence="2" id="KW-0472">Membrane</keyword>
<evidence type="ECO:0000256" key="2">
    <source>
        <dbReference type="SAM" id="Phobius"/>
    </source>
</evidence>
<dbReference type="VEuPathDB" id="TriTrypDB:TcYC6_0098640"/>
<dbReference type="VEuPathDB" id="TriTrypDB:TCSYLVIO_010694"/>
<dbReference type="Pfam" id="PF00149">
    <property type="entry name" value="Metallophos"/>
    <property type="match status" value="1"/>
</dbReference>
<proteinExistence type="predicted"/>
<evidence type="ECO:0000313" key="5">
    <source>
        <dbReference type="EMBL" id="PWU98977.1"/>
    </source>
</evidence>
<feature type="signal peptide" evidence="3">
    <location>
        <begin position="1"/>
        <end position="24"/>
    </location>
</feature>
<dbReference type="GO" id="GO:0016787">
    <property type="term" value="F:hydrolase activity"/>
    <property type="evidence" value="ECO:0007669"/>
    <property type="project" value="InterPro"/>
</dbReference>
<dbReference type="CDD" id="cd07425">
    <property type="entry name" value="MPP_Shelphs"/>
    <property type="match status" value="1"/>
</dbReference>
<organism evidence="5 6">
    <name type="scientific">Trypanosoma cruzi</name>
    <dbReference type="NCBI Taxonomy" id="5693"/>
    <lineage>
        <taxon>Eukaryota</taxon>
        <taxon>Discoba</taxon>
        <taxon>Euglenozoa</taxon>
        <taxon>Kinetoplastea</taxon>
        <taxon>Metakinetoplastina</taxon>
        <taxon>Trypanosomatida</taxon>
        <taxon>Trypanosomatidae</taxon>
        <taxon>Trypanosoma</taxon>
        <taxon>Schizotrypanum</taxon>
    </lineage>
</organism>
<dbReference type="VEuPathDB" id="TriTrypDB:TcCL_NonESM02823"/>
<keyword evidence="2" id="KW-1133">Transmembrane helix</keyword>